<evidence type="ECO:0000313" key="3">
    <source>
        <dbReference type="Proteomes" id="UP001596018"/>
    </source>
</evidence>
<evidence type="ECO:0000259" key="1">
    <source>
        <dbReference type="Pfam" id="PF21168"/>
    </source>
</evidence>
<organism evidence="2 3">
    <name type="scientific">Rhodanobacter ginsenosidimutans</name>
    <dbReference type="NCBI Taxonomy" id="490571"/>
    <lineage>
        <taxon>Bacteria</taxon>
        <taxon>Pseudomonadati</taxon>
        <taxon>Pseudomonadota</taxon>
        <taxon>Gammaproteobacteria</taxon>
        <taxon>Lysobacterales</taxon>
        <taxon>Rhodanobacteraceae</taxon>
        <taxon>Rhodanobacter</taxon>
    </lineage>
</organism>
<dbReference type="Gene3D" id="3.30.1330.40">
    <property type="entry name" value="RutC-like"/>
    <property type="match status" value="1"/>
</dbReference>
<comment type="caution">
    <text evidence="2">The sequence shown here is derived from an EMBL/GenBank/DDBJ whole genome shotgun (WGS) entry which is preliminary data.</text>
</comment>
<dbReference type="EMBL" id="JBHSMM010000001">
    <property type="protein sequence ID" value="MFC5438497.1"/>
    <property type="molecule type" value="Genomic_DNA"/>
</dbReference>
<evidence type="ECO:0000313" key="2">
    <source>
        <dbReference type="EMBL" id="MFC5438497.1"/>
    </source>
</evidence>
<reference evidence="3" key="1">
    <citation type="journal article" date="2019" name="Int. J. Syst. Evol. Microbiol.">
        <title>The Global Catalogue of Microorganisms (GCM) 10K type strain sequencing project: providing services to taxonomists for standard genome sequencing and annotation.</title>
        <authorList>
            <consortium name="The Broad Institute Genomics Platform"/>
            <consortium name="The Broad Institute Genome Sequencing Center for Infectious Disease"/>
            <person name="Wu L."/>
            <person name="Ma J."/>
        </authorList>
    </citation>
    <scope>NUCLEOTIDE SEQUENCE [LARGE SCALE GENOMIC DNA]</scope>
    <source>
        <strain evidence="3">KACC 12822</strain>
    </source>
</reference>
<feature type="domain" description="Chorismatase FkbO/Hyg5-like N-terminal" evidence="1">
    <location>
        <begin position="66"/>
        <end position="188"/>
    </location>
</feature>
<proteinExistence type="predicted"/>
<dbReference type="InterPro" id="IPR049368">
    <property type="entry name" value="FkbO_Hyg5-like_N"/>
</dbReference>
<dbReference type="InterPro" id="IPR035959">
    <property type="entry name" value="RutC-like_sf"/>
</dbReference>
<dbReference type="RefSeq" id="WP_056083376.1">
    <property type="nucleotide sequence ID" value="NZ_JALBWS010000015.1"/>
</dbReference>
<keyword evidence="3" id="KW-1185">Reference proteome</keyword>
<name>A0ABW0JQY8_9GAMM</name>
<accession>A0ABW0JQY8</accession>
<dbReference type="Proteomes" id="UP001596018">
    <property type="component" value="Unassembled WGS sequence"/>
</dbReference>
<sequence>MQGCENPQRAPLRRAPRVSYRVADVEAALAETGTLALFDFGARARREDPRCLQVTLESFDAPSTLEIWQVDAPVESGVAGDLRWSAGGGWLYAVIELDERDYGGPQATATHAYEQLRAFVGQRAEHHVLRIWNYMAAINQGEGDAERYKQFCIGRAEGMGDFFAEGFPAATAIGHHGEVPLLQVYLLACDQPGQRVENPRQVSAWRYPRQYGSTPPSFARAMSLPALDALAISGTAAVVGHASAHHDDLDAQLEETLVNLEALLASAGMSAGFDTQSPLKAYVRHGVDAARVNDFLQQRLPGVPVLVLHGDICRGELLVEIDGWRYA</sequence>
<dbReference type="SUPFAM" id="SSF55298">
    <property type="entry name" value="YjgF-like"/>
    <property type="match status" value="1"/>
</dbReference>
<gene>
    <name evidence="2" type="ORF">ACFPK0_00570</name>
</gene>
<dbReference type="Pfam" id="PF21168">
    <property type="entry name" value="FkbO_Hyg5-like_N"/>
    <property type="match status" value="1"/>
</dbReference>
<protein>
    <submittedName>
        <fullName evidence="2">Pteridine-dependent deoxygenase</fullName>
    </submittedName>
</protein>